<proteinExistence type="predicted"/>
<feature type="non-terminal residue" evidence="2">
    <location>
        <position position="1"/>
    </location>
</feature>
<gene>
    <name evidence="2" type="ORF">L195_g028671</name>
</gene>
<evidence type="ECO:0000313" key="3">
    <source>
        <dbReference type="Proteomes" id="UP000236291"/>
    </source>
</evidence>
<protein>
    <submittedName>
        <fullName evidence="2">Uncharacterized protein</fullName>
    </submittedName>
</protein>
<evidence type="ECO:0000313" key="2">
    <source>
        <dbReference type="EMBL" id="PNX72775.1"/>
    </source>
</evidence>
<sequence>SNLITQNRRENEILGSFGISLLPTNDRRTPRRNACQLQPESDVERTRMMRYQQSTPQSQETLPSRKISKLNNEM</sequence>
<accession>A0A2K3L2L8</accession>
<name>A0A2K3L2L8_TRIPR</name>
<dbReference type="EMBL" id="ASHM01025091">
    <property type="protein sequence ID" value="PNX72775.1"/>
    <property type="molecule type" value="Genomic_DNA"/>
</dbReference>
<feature type="region of interest" description="Disordered" evidence="1">
    <location>
        <begin position="20"/>
        <end position="74"/>
    </location>
</feature>
<dbReference type="Proteomes" id="UP000236291">
    <property type="component" value="Unassembled WGS sequence"/>
</dbReference>
<reference evidence="2 3" key="2">
    <citation type="journal article" date="2017" name="Front. Plant Sci.">
        <title>Gene Classification and Mining of Molecular Markers Useful in Red Clover (Trifolium pratense) Breeding.</title>
        <authorList>
            <person name="Istvanek J."/>
            <person name="Dluhosova J."/>
            <person name="Dluhos P."/>
            <person name="Patkova L."/>
            <person name="Nedelnik J."/>
            <person name="Repkova J."/>
        </authorList>
    </citation>
    <scope>NUCLEOTIDE SEQUENCE [LARGE SCALE GENOMIC DNA]</scope>
    <source>
        <strain evidence="3">cv. Tatra</strain>
        <tissue evidence="2">Young leaves</tissue>
    </source>
</reference>
<feature type="compositionally biased region" description="Polar residues" evidence="1">
    <location>
        <begin position="51"/>
        <end position="62"/>
    </location>
</feature>
<reference evidence="2 3" key="1">
    <citation type="journal article" date="2014" name="Am. J. Bot.">
        <title>Genome assembly and annotation for red clover (Trifolium pratense; Fabaceae).</title>
        <authorList>
            <person name="Istvanek J."/>
            <person name="Jaros M."/>
            <person name="Krenek A."/>
            <person name="Repkova J."/>
        </authorList>
    </citation>
    <scope>NUCLEOTIDE SEQUENCE [LARGE SCALE GENOMIC DNA]</scope>
    <source>
        <strain evidence="3">cv. Tatra</strain>
        <tissue evidence="2">Young leaves</tissue>
    </source>
</reference>
<comment type="caution">
    <text evidence="2">The sequence shown here is derived from an EMBL/GenBank/DDBJ whole genome shotgun (WGS) entry which is preliminary data.</text>
</comment>
<evidence type="ECO:0000256" key="1">
    <source>
        <dbReference type="SAM" id="MobiDB-lite"/>
    </source>
</evidence>
<organism evidence="2 3">
    <name type="scientific">Trifolium pratense</name>
    <name type="common">Red clover</name>
    <dbReference type="NCBI Taxonomy" id="57577"/>
    <lineage>
        <taxon>Eukaryota</taxon>
        <taxon>Viridiplantae</taxon>
        <taxon>Streptophyta</taxon>
        <taxon>Embryophyta</taxon>
        <taxon>Tracheophyta</taxon>
        <taxon>Spermatophyta</taxon>
        <taxon>Magnoliopsida</taxon>
        <taxon>eudicotyledons</taxon>
        <taxon>Gunneridae</taxon>
        <taxon>Pentapetalae</taxon>
        <taxon>rosids</taxon>
        <taxon>fabids</taxon>
        <taxon>Fabales</taxon>
        <taxon>Fabaceae</taxon>
        <taxon>Papilionoideae</taxon>
        <taxon>50 kb inversion clade</taxon>
        <taxon>NPAAA clade</taxon>
        <taxon>Hologalegina</taxon>
        <taxon>IRL clade</taxon>
        <taxon>Trifolieae</taxon>
        <taxon>Trifolium</taxon>
    </lineage>
</organism>
<dbReference type="AlphaFoldDB" id="A0A2K3L2L8"/>